<proteinExistence type="predicted"/>
<reference evidence="2" key="1">
    <citation type="submission" date="2015-01" db="EMBL/GenBank/DDBJ databases">
        <authorList>
            <person name="Aslett A.Martin."/>
            <person name="De Silva Nishadi"/>
        </authorList>
    </citation>
    <scope>NUCLEOTIDE SEQUENCE [LARGE SCALE GENOMIC DNA]</scope>
    <source>
        <strain evidence="2">UMC4404</strain>
    </source>
</reference>
<gene>
    <name evidence="1" type="ORF">UMC4404_06541</name>
</gene>
<organism evidence="1 2">
    <name type="scientific">Paraclostridium sordellii</name>
    <name type="common">Clostridium sordellii</name>
    <dbReference type="NCBI Taxonomy" id="1505"/>
    <lineage>
        <taxon>Bacteria</taxon>
        <taxon>Bacillati</taxon>
        <taxon>Bacillota</taxon>
        <taxon>Clostridia</taxon>
        <taxon>Peptostreptococcales</taxon>
        <taxon>Peptostreptococcaceae</taxon>
        <taxon>Paraclostridium</taxon>
    </lineage>
</organism>
<name>A0A9P1P946_PARSO</name>
<protein>
    <submittedName>
        <fullName evidence="1">Uncharacterized protein</fullName>
    </submittedName>
</protein>
<dbReference type="EMBL" id="CDNY01000003">
    <property type="protein sequence ID" value="CEO32674.1"/>
    <property type="molecule type" value="Genomic_DNA"/>
</dbReference>
<evidence type="ECO:0000313" key="1">
    <source>
        <dbReference type="EMBL" id="CEO32674.1"/>
    </source>
</evidence>
<sequence length="39" mass="4259">MSERYDLAIIGSGPYGLSEASDVIKVRRSISQITELGFV</sequence>
<comment type="caution">
    <text evidence="1">The sequence shown here is derived from an EMBL/GenBank/DDBJ whole genome shotgun (WGS) entry which is preliminary data.</text>
</comment>
<dbReference type="AlphaFoldDB" id="A0A9P1P946"/>
<dbReference type="Proteomes" id="UP000049685">
    <property type="component" value="Unassembled WGS sequence"/>
</dbReference>
<evidence type="ECO:0000313" key="2">
    <source>
        <dbReference type="Proteomes" id="UP000049685"/>
    </source>
</evidence>
<accession>A0A9P1P946</accession>